<dbReference type="InterPro" id="IPR036390">
    <property type="entry name" value="WH_DNA-bd_sf"/>
</dbReference>
<comment type="subcellular location">
    <subcellularLocation>
        <location evidence="2">Cytoplasm</location>
    </subcellularLocation>
    <subcellularLocation>
        <location evidence="1">Nucleus</location>
    </subcellularLocation>
</comment>
<dbReference type="EMBL" id="BFEA01002673">
    <property type="protein sequence ID" value="GBG42279.1"/>
    <property type="molecule type" value="Genomic_DNA"/>
</dbReference>
<name>A0A388JJP1_CHABU</name>
<dbReference type="GO" id="GO:0006511">
    <property type="term" value="P:ubiquitin-dependent protein catabolic process"/>
    <property type="evidence" value="ECO:0007669"/>
    <property type="project" value="TreeGrafter"/>
</dbReference>
<feature type="domain" description="PCI" evidence="8">
    <location>
        <begin position="217"/>
        <end position="385"/>
    </location>
</feature>
<keyword evidence="6" id="KW-0736">Signalosome</keyword>
<sequence>LRTNKQTNERKGGGGGRMESLEAVVANTLALSSTFDDLSHLSSLLKQSEDLLVRNLDKLGDVLGALDAGRHSLACLHILDVLSSRVPVGSPDSGEVICRISSFINDCSADQIRLAPELFASVCHKLKDFVMTAGNLPIKAILPLQTAIRKIQPTPEHFTPQHADFTLVCLLSKCYNAALPILDTDIFEVDPKKTALTPRDFLLYCYYGGTVYIGLKRFNKALQLFHHAITAPSTVLNAITIAAYKKFVLVSLIVNGQLAQFPKYTPSIVQRSLKTQSQAYVNMGNAYATRNVEEVQRCITSHHEGFNNDRNLGLAKQVVASLYKRNIQRLTQTYLTLSLQDIADTVKLEGPRDAEMHVLRMIEDGEIFATINQKDGMVRFHEDSEQYNTMEMAERLDGEIHSMMKLAGKLTAVDEQISCDRAYLGRMSMRDGRHGRYADPDDFDHVGAQRILDPQ</sequence>
<dbReference type="FunFam" id="1.25.40.570:FF:000008">
    <property type="entry name" value="COP9 signalosome complex subunit 3"/>
    <property type="match status" value="1"/>
</dbReference>
<dbReference type="GO" id="GO:0005737">
    <property type="term" value="C:cytoplasm"/>
    <property type="evidence" value="ECO:0007669"/>
    <property type="project" value="UniProtKB-SubCell"/>
</dbReference>
<dbReference type="Gramene" id="GBG42279">
    <property type="protein sequence ID" value="GBG42279"/>
    <property type="gene ID" value="CBR_g75710"/>
</dbReference>
<evidence type="ECO:0000256" key="7">
    <source>
        <dbReference type="ARBA" id="ARBA00023242"/>
    </source>
</evidence>
<gene>
    <name evidence="9" type="ORF">CBR_g75710</name>
</gene>
<dbReference type="Gene3D" id="1.25.40.570">
    <property type="match status" value="1"/>
</dbReference>
<dbReference type="GO" id="GO:0000338">
    <property type="term" value="P:protein deneddylation"/>
    <property type="evidence" value="ECO:0007669"/>
    <property type="project" value="EnsemblPlants"/>
</dbReference>
<evidence type="ECO:0000313" key="10">
    <source>
        <dbReference type="Proteomes" id="UP000265515"/>
    </source>
</evidence>
<evidence type="ECO:0000256" key="4">
    <source>
        <dbReference type="ARBA" id="ARBA00014878"/>
    </source>
</evidence>
<evidence type="ECO:0000256" key="6">
    <source>
        <dbReference type="ARBA" id="ARBA00022790"/>
    </source>
</evidence>
<dbReference type="SUPFAM" id="SSF46785">
    <property type="entry name" value="Winged helix' DNA-binding domain"/>
    <property type="match status" value="1"/>
</dbReference>
<keyword evidence="10" id="KW-1185">Reference proteome</keyword>
<keyword evidence="7" id="KW-0539">Nucleus</keyword>
<keyword evidence="5" id="KW-0963">Cytoplasm</keyword>
<dbReference type="InterPro" id="IPR000717">
    <property type="entry name" value="PCI_dom"/>
</dbReference>
<comment type="caution">
    <text evidence="9">The sequence shown here is derived from an EMBL/GenBank/DDBJ whole genome shotgun (WGS) entry which is preliminary data.</text>
</comment>
<reference evidence="9 10" key="1">
    <citation type="journal article" date="2018" name="Cell">
        <title>The Chara Genome: Secondary Complexity and Implications for Plant Terrestrialization.</title>
        <authorList>
            <person name="Nishiyama T."/>
            <person name="Sakayama H."/>
            <person name="Vries J.D."/>
            <person name="Buschmann H."/>
            <person name="Saint-Marcoux D."/>
            <person name="Ullrich K.K."/>
            <person name="Haas F.B."/>
            <person name="Vanderstraeten L."/>
            <person name="Becker D."/>
            <person name="Lang D."/>
            <person name="Vosolsobe S."/>
            <person name="Rombauts S."/>
            <person name="Wilhelmsson P.K.I."/>
            <person name="Janitza P."/>
            <person name="Kern R."/>
            <person name="Heyl A."/>
            <person name="Rumpler F."/>
            <person name="Villalobos L.I.A.C."/>
            <person name="Clay J.M."/>
            <person name="Skokan R."/>
            <person name="Toyoda A."/>
            <person name="Suzuki Y."/>
            <person name="Kagoshima H."/>
            <person name="Schijlen E."/>
            <person name="Tajeshwar N."/>
            <person name="Catarino B."/>
            <person name="Hetherington A.J."/>
            <person name="Saltykova A."/>
            <person name="Bonnot C."/>
            <person name="Breuninger H."/>
            <person name="Symeonidi A."/>
            <person name="Radhakrishnan G.V."/>
            <person name="Van Nieuwerburgh F."/>
            <person name="Deforce D."/>
            <person name="Chang C."/>
            <person name="Karol K.G."/>
            <person name="Hedrich R."/>
            <person name="Ulvskov P."/>
            <person name="Glockner G."/>
            <person name="Delwiche C.F."/>
            <person name="Petrasek J."/>
            <person name="Van de Peer Y."/>
            <person name="Friml J."/>
            <person name="Beilby M."/>
            <person name="Dolan L."/>
            <person name="Kohara Y."/>
            <person name="Sugano S."/>
            <person name="Fujiyama A."/>
            <person name="Delaux P.-M."/>
            <person name="Quint M."/>
            <person name="TheiBen G."/>
            <person name="Hagemann M."/>
            <person name="Harholt J."/>
            <person name="Dunand C."/>
            <person name="Zachgo S."/>
            <person name="Langdale J."/>
            <person name="Maumus F."/>
            <person name="Straeten D.V.D."/>
            <person name="Gould S.B."/>
            <person name="Rensing S.A."/>
        </authorList>
    </citation>
    <scope>NUCLEOTIDE SEQUENCE [LARGE SCALE GENOMIC DNA]</scope>
    <source>
        <strain evidence="9 10">S276</strain>
    </source>
</reference>
<evidence type="ECO:0000256" key="2">
    <source>
        <dbReference type="ARBA" id="ARBA00004496"/>
    </source>
</evidence>
<evidence type="ECO:0000256" key="1">
    <source>
        <dbReference type="ARBA" id="ARBA00004123"/>
    </source>
</evidence>
<dbReference type="FunFam" id="1.10.10.10:FF:000354">
    <property type="entry name" value="COP9 signalosome complex subunit 3"/>
    <property type="match status" value="1"/>
</dbReference>
<evidence type="ECO:0000259" key="8">
    <source>
        <dbReference type="PROSITE" id="PS50250"/>
    </source>
</evidence>
<dbReference type="Pfam" id="PF01399">
    <property type="entry name" value="PCI"/>
    <property type="match status" value="1"/>
</dbReference>
<comment type="similarity">
    <text evidence="3">Belongs to the CSN3 family.</text>
</comment>
<proteinExistence type="inferred from homology"/>
<dbReference type="GO" id="GO:0008180">
    <property type="term" value="C:COP9 signalosome"/>
    <property type="evidence" value="ECO:0007669"/>
    <property type="project" value="UniProtKB-KW"/>
</dbReference>
<dbReference type="GO" id="GO:0010971">
    <property type="term" value="P:positive regulation of G2/M transition of mitotic cell cycle"/>
    <property type="evidence" value="ECO:0007669"/>
    <property type="project" value="EnsemblPlants"/>
</dbReference>
<evidence type="ECO:0000256" key="3">
    <source>
        <dbReference type="ARBA" id="ARBA00007084"/>
    </source>
</evidence>
<dbReference type="AlphaFoldDB" id="A0A388JJP1"/>
<protein>
    <recommendedName>
        <fullName evidence="4">COP9 signalosome complex subunit 3</fullName>
    </recommendedName>
</protein>
<dbReference type="InterPro" id="IPR050756">
    <property type="entry name" value="CSN3"/>
</dbReference>
<organism evidence="9 10">
    <name type="scientific">Chara braunii</name>
    <name type="common">Braun's stonewort</name>
    <dbReference type="NCBI Taxonomy" id="69332"/>
    <lineage>
        <taxon>Eukaryota</taxon>
        <taxon>Viridiplantae</taxon>
        <taxon>Streptophyta</taxon>
        <taxon>Charophyceae</taxon>
        <taxon>Charales</taxon>
        <taxon>Characeae</taxon>
        <taxon>Chara</taxon>
    </lineage>
</organism>
<accession>A0A388JJP1</accession>
<dbReference type="STRING" id="69332.A0A388JJP1"/>
<dbReference type="Pfam" id="PF22788">
    <property type="entry name" value="COP9_hel_rpt"/>
    <property type="match status" value="1"/>
</dbReference>
<dbReference type="InterPro" id="IPR055089">
    <property type="entry name" value="COP9_N"/>
</dbReference>
<dbReference type="OrthoDB" id="2017747at2759"/>
<feature type="non-terminal residue" evidence="9">
    <location>
        <position position="1"/>
    </location>
</feature>
<dbReference type="OMA" id="NHYHDLV"/>
<dbReference type="SMART" id="SM00088">
    <property type="entry name" value="PINT"/>
    <property type="match status" value="1"/>
</dbReference>
<dbReference type="PANTHER" id="PTHR10758:SF1">
    <property type="entry name" value="COP9 SIGNALOSOME COMPLEX SUBUNIT 3"/>
    <property type="match status" value="1"/>
</dbReference>
<evidence type="ECO:0000256" key="5">
    <source>
        <dbReference type="ARBA" id="ARBA00022490"/>
    </source>
</evidence>
<dbReference type="PROSITE" id="PS50250">
    <property type="entry name" value="PCI"/>
    <property type="match status" value="1"/>
</dbReference>
<evidence type="ECO:0000313" key="9">
    <source>
        <dbReference type="EMBL" id="GBG42279.1"/>
    </source>
</evidence>
<dbReference type="Proteomes" id="UP000265515">
    <property type="component" value="Unassembled WGS sequence"/>
</dbReference>
<dbReference type="PANTHER" id="PTHR10758">
    <property type="entry name" value="26S PROTEASOME NON-ATPASE REGULATORY SUBUNIT 3/COP9 SIGNALOSOME COMPLEX SUBUNIT 3"/>
    <property type="match status" value="1"/>
</dbReference>